<sequence>MASVAVFPPSQSQTPRLQSVSFDYDTDNQKKTPFTIVDCKPFLYRDIECRAKEEDKIAQQNMKVHEKSTFSSRAKSRDSVKKMDSVIERETRATIDKGYITPGPNWALTFAKCCQSDKQSLTDYIKEQKELFLLQYTVKVKKQTIKKLDKLAMQAEKEASSAEAKLEDDTIAFEEFLKENDRSSADALKMLELLLQLMFVLIFDLPKTLHLHLCNISMLLFSAAQETKSKMEMAADVKSAINELFAIKSEIANAEFLLMESLYYEDFLMKLSPKEWQEEQRTKKLKARIDKQREKESMQREIITCSFTPHQEKESARKEKIGSSVPRQPRHGSIFLKPNRIHSSSTERRLSSFEKSAGHNRKASTLIESCHQRTAVHNKENERKFSRKPTEAGVDEEVKMLSECKSILTDKKKTSSRWESESDCTIHEDSLKDLNTNMVPEIYFTDPKQLLQIFTELEEQNLALIQNNQDLDETMDEIEQMAKIIKAKLDEKVSVVIGHKKILKASCISEEEKRTDLALRAQMFSFGEFNPEIQDKMLHSLTKKVAEVYRVSVGEVDTSSINSIQMLRRIENRIEELCELLESVPKENIEAIEKIKLKERRQRIVACLAWCCKGA</sequence>
<dbReference type="AlphaFoldDB" id="A0A8T1SAR1"/>
<proteinExistence type="predicted"/>
<accession>A0A8T1SAR1</accession>
<name>A0A8T1SAR1_CHESE</name>
<keyword evidence="6" id="KW-1185">Reference proteome</keyword>
<feature type="coiled-coil region" evidence="2">
    <location>
        <begin position="454"/>
        <end position="491"/>
    </location>
</feature>
<comment type="caution">
    <text evidence="5">The sequence shown here is derived from an EMBL/GenBank/DDBJ whole genome shotgun (WGS) entry which is preliminary data.</text>
</comment>
<feature type="region of interest" description="Disordered" evidence="3">
    <location>
        <begin position="313"/>
        <end position="335"/>
    </location>
</feature>
<protein>
    <submittedName>
        <fullName evidence="5">Coiled-coil domain containing 38</fullName>
    </submittedName>
</protein>
<dbReference type="Pfam" id="PF13863">
    <property type="entry name" value="DUF4200"/>
    <property type="match status" value="1"/>
</dbReference>
<evidence type="ECO:0000256" key="1">
    <source>
        <dbReference type="ARBA" id="ARBA00023054"/>
    </source>
</evidence>
<dbReference type="EMBL" id="JAHGAV010000370">
    <property type="protein sequence ID" value="KAG6925785.1"/>
    <property type="molecule type" value="Genomic_DNA"/>
</dbReference>
<feature type="domain" description="DUF4200" evidence="4">
    <location>
        <begin position="124"/>
        <end position="192"/>
    </location>
</feature>
<evidence type="ECO:0000313" key="6">
    <source>
        <dbReference type="Proteomes" id="UP000765507"/>
    </source>
</evidence>
<evidence type="ECO:0000256" key="2">
    <source>
        <dbReference type="SAM" id="Coils"/>
    </source>
</evidence>
<keyword evidence="1 2" id="KW-0175">Coiled coil</keyword>
<evidence type="ECO:0000256" key="3">
    <source>
        <dbReference type="SAM" id="MobiDB-lite"/>
    </source>
</evidence>
<feature type="coiled-coil region" evidence="2">
    <location>
        <begin position="138"/>
        <end position="172"/>
    </location>
</feature>
<evidence type="ECO:0000313" key="5">
    <source>
        <dbReference type="EMBL" id="KAG6925785.1"/>
    </source>
</evidence>
<dbReference type="Proteomes" id="UP000765507">
    <property type="component" value="Unassembled WGS sequence"/>
</dbReference>
<dbReference type="InterPro" id="IPR025252">
    <property type="entry name" value="DUF4200"/>
</dbReference>
<gene>
    <name evidence="5" type="primary">CCDC38</name>
    <name evidence="5" type="ORF">G0U57_013429</name>
</gene>
<dbReference type="GO" id="GO:0005813">
    <property type="term" value="C:centrosome"/>
    <property type="evidence" value="ECO:0007669"/>
    <property type="project" value="TreeGrafter"/>
</dbReference>
<dbReference type="PANTHER" id="PTHR21683">
    <property type="entry name" value="COILED-COIL DOMAIN-CONTAINING PROTEIN 42 LIKE-2-LIKE-RELATED"/>
    <property type="match status" value="1"/>
</dbReference>
<organism evidence="5 6">
    <name type="scientific">Chelydra serpentina</name>
    <name type="common">Snapping turtle</name>
    <name type="synonym">Testudo serpentina</name>
    <dbReference type="NCBI Taxonomy" id="8475"/>
    <lineage>
        <taxon>Eukaryota</taxon>
        <taxon>Metazoa</taxon>
        <taxon>Chordata</taxon>
        <taxon>Craniata</taxon>
        <taxon>Vertebrata</taxon>
        <taxon>Euteleostomi</taxon>
        <taxon>Archelosauria</taxon>
        <taxon>Testudinata</taxon>
        <taxon>Testudines</taxon>
        <taxon>Cryptodira</taxon>
        <taxon>Durocryptodira</taxon>
        <taxon>Americhelydia</taxon>
        <taxon>Chelydroidea</taxon>
        <taxon>Chelydridae</taxon>
        <taxon>Chelydra</taxon>
    </lineage>
</organism>
<dbReference type="PANTHER" id="PTHR21683:SF7">
    <property type="entry name" value="COILED-COIL DOMAIN-CONTAINING PROTEIN 38"/>
    <property type="match status" value="1"/>
</dbReference>
<dbReference type="OrthoDB" id="10264063at2759"/>
<evidence type="ECO:0000259" key="4">
    <source>
        <dbReference type="Pfam" id="PF13863"/>
    </source>
</evidence>
<dbReference type="InterPro" id="IPR051147">
    <property type="entry name" value="CFAP_domain-containing"/>
</dbReference>
<reference evidence="5 6" key="1">
    <citation type="journal article" date="2020" name="G3 (Bethesda)">
        <title>Draft Genome of the Common Snapping Turtle, Chelydra serpentina, a Model for Phenotypic Plasticity in Reptiles.</title>
        <authorList>
            <person name="Das D."/>
            <person name="Singh S.K."/>
            <person name="Bierstedt J."/>
            <person name="Erickson A."/>
            <person name="Galli G.L.J."/>
            <person name="Crossley D.A. 2nd"/>
            <person name="Rhen T."/>
        </authorList>
    </citation>
    <scope>NUCLEOTIDE SEQUENCE [LARGE SCALE GENOMIC DNA]</scope>
    <source>
        <strain evidence="5">KW</strain>
    </source>
</reference>